<reference evidence="2" key="1">
    <citation type="submission" date="2019-06" db="EMBL/GenBank/DDBJ databases">
        <title>Gordonia isolated from sludge of a wastewater treatment plant.</title>
        <authorList>
            <person name="Tamura T."/>
            <person name="Aoyama K."/>
            <person name="Kang Y."/>
            <person name="Saito S."/>
            <person name="Akiyama N."/>
            <person name="Yazawa K."/>
            <person name="Gonoi T."/>
            <person name="Mikami Y."/>
        </authorList>
    </citation>
    <scope>NUCLEOTIDE SEQUENCE [LARGE SCALE GENOMIC DNA]</scope>
    <source>
        <strain evidence="2">NBRC 107696</strain>
    </source>
</reference>
<protein>
    <recommendedName>
        <fullName evidence="3">Metal-dependent hydrolase</fullName>
    </recommendedName>
</protein>
<proteinExistence type="predicted"/>
<evidence type="ECO:0000313" key="2">
    <source>
        <dbReference type="Proteomes" id="UP000444960"/>
    </source>
</evidence>
<gene>
    <name evidence="1" type="ORF">nbrc107696_34400</name>
</gene>
<dbReference type="EMBL" id="BJOV01000005">
    <property type="protein sequence ID" value="GEE02994.1"/>
    <property type="molecule type" value="Genomic_DNA"/>
</dbReference>
<evidence type="ECO:0000313" key="1">
    <source>
        <dbReference type="EMBL" id="GEE02994.1"/>
    </source>
</evidence>
<dbReference type="PIRSF" id="PIRSF007580">
    <property type="entry name" value="UCP07580"/>
    <property type="match status" value="1"/>
</dbReference>
<dbReference type="PANTHER" id="PTHR39456:SF1">
    <property type="entry name" value="METAL-DEPENDENT HYDROLASE"/>
    <property type="match status" value="1"/>
</dbReference>
<accession>A0A7I9VCI0</accession>
<organism evidence="1 2">
    <name type="scientific">Gordonia spumicola</name>
    <dbReference type="NCBI Taxonomy" id="589161"/>
    <lineage>
        <taxon>Bacteria</taxon>
        <taxon>Bacillati</taxon>
        <taxon>Actinomycetota</taxon>
        <taxon>Actinomycetes</taxon>
        <taxon>Mycobacteriales</taxon>
        <taxon>Gordoniaceae</taxon>
        <taxon>Gordonia</taxon>
    </lineage>
</organism>
<dbReference type="PANTHER" id="PTHR39456">
    <property type="entry name" value="METAL-DEPENDENT HYDROLASE"/>
    <property type="match status" value="1"/>
</dbReference>
<dbReference type="AlphaFoldDB" id="A0A7I9VCI0"/>
<evidence type="ECO:0008006" key="3">
    <source>
        <dbReference type="Google" id="ProtNLM"/>
    </source>
</evidence>
<sequence>MLTHIFWCGGTGPEDSMDAEQPDISSTDDAGVVDFKAAPIRARRIKFSYPQGSMNRHYVSDDLIMSHVVSMLSSVFPEGEDFFIRSVKYYKDEIANATLRAQVDGFIGQEATHGREHREINEHLQEMGYPTRINDRLTKRALAMIYRHAPHKFSLAMTAGLEHYTATLASLLLTNTEARALLTSDEVRGLLLWHAYEEVEHKAVAFDVYRTIGGSEALRIGTMRGIHITFLGLVTVSTLASMLTDRATYNPARLLRSVAAMRTNPWINRDVLRELGTYTRRGFHPSDNPTDYLLKTWRSELFGDQGILTDNLVGGRQRRSDRC</sequence>
<comment type="caution">
    <text evidence="1">The sequence shown here is derived from an EMBL/GenBank/DDBJ whole genome shotgun (WGS) entry which is preliminary data.</text>
</comment>
<keyword evidence="2" id="KW-1185">Reference proteome</keyword>
<dbReference type="Pfam" id="PF10118">
    <property type="entry name" value="Metal_hydrol"/>
    <property type="match status" value="1"/>
</dbReference>
<dbReference type="InterPro" id="IPR016516">
    <property type="entry name" value="UCP07580"/>
</dbReference>
<dbReference type="Proteomes" id="UP000444960">
    <property type="component" value="Unassembled WGS sequence"/>
</dbReference>
<name>A0A7I9VCI0_9ACTN</name>